<organism evidence="1 2">
    <name type="scientific">Dentiscutata heterogama</name>
    <dbReference type="NCBI Taxonomy" id="1316150"/>
    <lineage>
        <taxon>Eukaryota</taxon>
        <taxon>Fungi</taxon>
        <taxon>Fungi incertae sedis</taxon>
        <taxon>Mucoromycota</taxon>
        <taxon>Glomeromycotina</taxon>
        <taxon>Glomeromycetes</taxon>
        <taxon>Diversisporales</taxon>
        <taxon>Gigasporaceae</taxon>
        <taxon>Dentiscutata</taxon>
    </lineage>
</organism>
<keyword evidence="2" id="KW-1185">Reference proteome</keyword>
<name>A0ACA9KFJ3_9GLOM</name>
<evidence type="ECO:0000313" key="1">
    <source>
        <dbReference type="EMBL" id="CAG8470374.1"/>
    </source>
</evidence>
<accession>A0ACA9KFJ3</accession>
<evidence type="ECO:0000313" key="2">
    <source>
        <dbReference type="Proteomes" id="UP000789702"/>
    </source>
</evidence>
<dbReference type="EMBL" id="CAJVPU010001078">
    <property type="protein sequence ID" value="CAG8470374.1"/>
    <property type="molecule type" value="Genomic_DNA"/>
</dbReference>
<gene>
    <name evidence="1" type="ORF">DHETER_LOCUS1685</name>
</gene>
<proteinExistence type="predicted"/>
<sequence>MDASKETFITANKYESEEASDYDILYLSPFYNQEKDFLQENLSLLEQKLVYGTLHSIYKKAISKALQSKSESDHLLKLLEDFVQECNQLEDSSSDDNHSDESTSKREFQLKNSKWRQGRE</sequence>
<reference evidence="1" key="1">
    <citation type="submission" date="2021-06" db="EMBL/GenBank/DDBJ databases">
        <authorList>
            <person name="Kallberg Y."/>
            <person name="Tangrot J."/>
            <person name="Rosling A."/>
        </authorList>
    </citation>
    <scope>NUCLEOTIDE SEQUENCE</scope>
    <source>
        <strain evidence="1">IL203A</strain>
    </source>
</reference>
<protein>
    <submittedName>
        <fullName evidence="1">12425_t:CDS:1</fullName>
    </submittedName>
</protein>
<dbReference type="Proteomes" id="UP000789702">
    <property type="component" value="Unassembled WGS sequence"/>
</dbReference>
<comment type="caution">
    <text evidence="1">The sequence shown here is derived from an EMBL/GenBank/DDBJ whole genome shotgun (WGS) entry which is preliminary data.</text>
</comment>